<evidence type="ECO:0000313" key="6">
    <source>
        <dbReference type="RefSeq" id="XP_005110224.1"/>
    </source>
</evidence>
<dbReference type="SUPFAM" id="SSF48113">
    <property type="entry name" value="Heme-dependent peroxidases"/>
    <property type="match status" value="1"/>
</dbReference>
<dbReference type="PANTHER" id="PTHR11475:SF4">
    <property type="entry name" value="CHORION PEROXIDASE"/>
    <property type="match status" value="1"/>
</dbReference>
<keyword evidence="2" id="KW-0964">Secreted</keyword>
<reference evidence="6" key="1">
    <citation type="submission" date="2025-08" db="UniProtKB">
        <authorList>
            <consortium name="RefSeq"/>
        </authorList>
    </citation>
    <scope>IDENTIFICATION</scope>
</reference>
<keyword evidence="4" id="KW-0732">Signal</keyword>
<name>A0ABM0K705_APLCA</name>
<gene>
    <name evidence="6" type="primary">LOC101863779</name>
</gene>
<dbReference type="Proteomes" id="UP000694888">
    <property type="component" value="Unplaced"/>
</dbReference>
<dbReference type="Gene3D" id="1.10.640.10">
    <property type="entry name" value="Haem peroxidase domain superfamily, animal type"/>
    <property type="match status" value="1"/>
</dbReference>
<dbReference type="InterPro" id="IPR037120">
    <property type="entry name" value="Haem_peroxidase_sf_animal"/>
</dbReference>
<dbReference type="RefSeq" id="XP_005110224.1">
    <property type="nucleotide sequence ID" value="XM_005110167.2"/>
</dbReference>
<feature type="signal peptide" evidence="4">
    <location>
        <begin position="1"/>
        <end position="18"/>
    </location>
</feature>
<keyword evidence="3" id="KW-0325">Glycoprotein</keyword>
<protein>
    <submittedName>
        <fullName evidence="6">Peroxidasin isoform X1</fullName>
    </submittedName>
</protein>
<feature type="chain" id="PRO_5047157644" evidence="4">
    <location>
        <begin position="19"/>
        <end position="634"/>
    </location>
</feature>
<dbReference type="PRINTS" id="PR00457">
    <property type="entry name" value="ANPEROXIDASE"/>
</dbReference>
<evidence type="ECO:0000256" key="2">
    <source>
        <dbReference type="ARBA" id="ARBA00022525"/>
    </source>
</evidence>
<evidence type="ECO:0000313" key="5">
    <source>
        <dbReference type="Proteomes" id="UP000694888"/>
    </source>
</evidence>
<dbReference type="PANTHER" id="PTHR11475">
    <property type="entry name" value="OXIDASE/PEROXIDASE"/>
    <property type="match status" value="1"/>
</dbReference>
<accession>A0ABM0K705</accession>
<dbReference type="Pfam" id="PF03098">
    <property type="entry name" value="An_peroxidase"/>
    <property type="match status" value="1"/>
</dbReference>
<evidence type="ECO:0000256" key="4">
    <source>
        <dbReference type="SAM" id="SignalP"/>
    </source>
</evidence>
<evidence type="ECO:0000256" key="3">
    <source>
        <dbReference type="ARBA" id="ARBA00023180"/>
    </source>
</evidence>
<dbReference type="InterPro" id="IPR010255">
    <property type="entry name" value="Haem_peroxidase_sf"/>
</dbReference>
<proteinExistence type="predicted"/>
<dbReference type="InterPro" id="IPR019791">
    <property type="entry name" value="Haem_peroxidase_animal"/>
</dbReference>
<dbReference type="CDD" id="cd09823">
    <property type="entry name" value="peroxinectin_like"/>
    <property type="match status" value="1"/>
</dbReference>
<organism evidence="5 6">
    <name type="scientific">Aplysia californica</name>
    <name type="common">California sea hare</name>
    <dbReference type="NCBI Taxonomy" id="6500"/>
    <lineage>
        <taxon>Eukaryota</taxon>
        <taxon>Metazoa</taxon>
        <taxon>Spiralia</taxon>
        <taxon>Lophotrochozoa</taxon>
        <taxon>Mollusca</taxon>
        <taxon>Gastropoda</taxon>
        <taxon>Heterobranchia</taxon>
        <taxon>Euthyneura</taxon>
        <taxon>Tectipleura</taxon>
        <taxon>Aplysiida</taxon>
        <taxon>Aplysioidea</taxon>
        <taxon>Aplysiidae</taxon>
        <taxon>Aplysia</taxon>
    </lineage>
</organism>
<dbReference type="PROSITE" id="PS50292">
    <property type="entry name" value="PEROXIDASE_3"/>
    <property type="match status" value="1"/>
</dbReference>
<evidence type="ECO:0000256" key="1">
    <source>
        <dbReference type="ARBA" id="ARBA00004613"/>
    </source>
</evidence>
<sequence length="634" mass="70435">MSVPVFAALLITLDTALAQVPLSWDTRPVCQASSPLLYFNLAETERAAATGSIKHTGKLFTQLFDTACPNYFFQKYRTIDGTCNNWRNQGAARTQARRLLPPAYDDVNQKPRQTAVSGKPLPSARAVSIAAHPPTPKELGLTNMIMQWGQFIDHDVTAFPVATELDSTIKCCGSNSSIPQLCKDENCFPILLPANDGDFRGTCMEFVRSVAARDPQGNILNPRQQINSVTSFIDGSQIYGSSEELLKKLREPNSFLLKTKLGKFLPEATDEAEGCILRENSNDYCFLAGDSRVNEHPALASMHTLWMREHNRIARELAKLRPQDSTEEIFQLTRKIVGALLQKITYNDWLPIILGTVATQGKLVSKSGRSTPNLAVDPRISNSFSTATFRFGHSLVPAEILIGERNVHLRDLFNRPAEVLDNLDDVLAGLAAVSRIHGPVACTSCLLEDVDREVAEDLTKFLFEPPNSPRGSGFDLVSLNIQRGRDHGIPPYTTFREFCNLPALTGFNDRALGQHGSRLATVYESVDDIDLFTGLLYEPHVYGGIIGETLMCLIGNQFIHLKSADRFFFDTSELEFGFTDDQLENIRKTTLASIMCENLEMPQLVVDVFRLVSNNNKLTDCQQLKGALNLKLFQ</sequence>
<dbReference type="GeneID" id="101863779"/>
<keyword evidence="5" id="KW-1185">Reference proteome</keyword>
<comment type="subcellular location">
    <subcellularLocation>
        <location evidence="1">Secreted</location>
    </subcellularLocation>
</comment>